<dbReference type="AlphaFoldDB" id="M1ZT02"/>
<dbReference type="Gene3D" id="3.90.1300.10">
    <property type="entry name" value="Amidase signature (AS) domain"/>
    <property type="match status" value="1"/>
</dbReference>
<name>M1ZT02_CLOBO</name>
<dbReference type="GO" id="GO:0016874">
    <property type="term" value="F:ligase activity"/>
    <property type="evidence" value="ECO:0007669"/>
    <property type="project" value="UniProtKB-KW"/>
</dbReference>
<organism evidence="2 3">
    <name type="scientific">Clostridium botulinum CFSAN001627</name>
    <dbReference type="NCBI Taxonomy" id="1232189"/>
    <lineage>
        <taxon>Bacteria</taxon>
        <taxon>Bacillati</taxon>
        <taxon>Bacillota</taxon>
        <taxon>Clostridia</taxon>
        <taxon>Eubacteriales</taxon>
        <taxon>Clostridiaceae</taxon>
        <taxon>Clostridium</taxon>
    </lineage>
</organism>
<accession>M1ZT02</accession>
<evidence type="ECO:0000313" key="2">
    <source>
        <dbReference type="EMBL" id="EKN40089.1"/>
    </source>
</evidence>
<feature type="non-terminal residue" evidence="2">
    <location>
        <position position="1"/>
    </location>
</feature>
<dbReference type="EMBL" id="AMXI01001366">
    <property type="protein sequence ID" value="EKN40089.1"/>
    <property type="molecule type" value="Genomic_DNA"/>
</dbReference>
<dbReference type="InterPro" id="IPR000120">
    <property type="entry name" value="Amidase"/>
</dbReference>
<proteinExistence type="predicted"/>
<dbReference type="Pfam" id="PF01425">
    <property type="entry name" value="Amidase"/>
    <property type="match status" value="1"/>
</dbReference>
<reference evidence="2 3" key="2">
    <citation type="submission" date="2013-03" db="EMBL/GenBank/DDBJ databases">
        <title>Diversity in Clostridium botulinum.</title>
        <authorList>
            <person name="Timme R.E."/>
            <person name="Allard M."/>
            <person name="Luo Y."/>
            <person name="Strain E."/>
            <person name="Gonzalez-Escalona N."/>
            <person name="Brown E."/>
        </authorList>
    </citation>
    <scope>NUCLEOTIDE SEQUENCE [LARGE SCALE GENOMIC DNA]</scope>
    <source>
        <strain evidence="2 3">CFSAN001627</strain>
    </source>
</reference>
<protein>
    <submittedName>
        <fullName evidence="2">Aspartyl/glutamyl-tRNA amidotransferase subunit A</fullName>
        <ecNumber evidence="2">6.3.5.-</ecNumber>
    </submittedName>
</protein>
<evidence type="ECO:0000259" key="1">
    <source>
        <dbReference type="Pfam" id="PF01425"/>
    </source>
</evidence>
<keyword evidence="2" id="KW-0808">Transferase</keyword>
<dbReference type="PANTHER" id="PTHR11895:SF151">
    <property type="entry name" value="GLUTAMYL-TRNA(GLN) AMIDOTRANSFERASE SUBUNIT A"/>
    <property type="match status" value="1"/>
</dbReference>
<dbReference type="InterPro" id="IPR023631">
    <property type="entry name" value="Amidase_dom"/>
</dbReference>
<dbReference type="PATRIC" id="fig|1232189.3.peg.3440"/>
<dbReference type="EC" id="6.3.5.-" evidence="2"/>
<dbReference type="PANTHER" id="PTHR11895">
    <property type="entry name" value="TRANSAMIDASE"/>
    <property type="match status" value="1"/>
</dbReference>
<evidence type="ECO:0000313" key="3">
    <source>
        <dbReference type="Proteomes" id="UP000011944"/>
    </source>
</evidence>
<dbReference type="InterPro" id="IPR036928">
    <property type="entry name" value="AS_sf"/>
</dbReference>
<gene>
    <name evidence="2" type="primary">gatA</name>
    <name evidence="2" type="ORF">CFSAN001627_21969</name>
</gene>
<reference evidence="2 3" key="1">
    <citation type="submission" date="2012-10" db="EMBL/GenBank/DDBJ databases">
        <authorList>
            <person name="Strain E.A."/>
            <person name="Brown E."/>
            <person name="Allard M.W."/>
            <person name="Gonzalez-Escalona N."/>
            <person name="Timme R."/>
        </authorList>
    </citation>
    <scope>NUCLEOTIDE SEQUENCE [LARGE SCALE GENOMIC DNA]</scope>
    <source>
        <strain evidence="2 3">CFSAN001627</strain>
    </source>
</reference>
<dbReference type="GO" id="GO:0016740">
    <property type="term" value="F:transferase activity"/>
    <property type="evidence" value="ECO:0007669"/>
    <property type="project" value="UniProtKB-KW"/>
</dbReference>
<dbReference type="Proteomes" id="UP000011944">
    <property type="component" value="Unassembled WGS sequence"/>
</dbReference>
<keyword evidence="2" id="KW-0436">Ligase</keyword>
<feature type="domain" description="Amidase" evidence="1">
    <location>
        <begin position="1"/>
        <end position="70"/>
    </location>
</feature>
<comment type="caution">
    <text evidence="2">The sequence shown here is derived from an EMBL/GenBank/DDBJ whole genome shotgun (WGS) entry which is preliminary data.</text>
</comment>
<dbReference type="SUPFAM" id="SSF75304">
    <property type="entry name" value="Amidase signature (AS) enzymes"/>
    <property type="match status" value="1"/>
</dbReference>
<sequence length="90" mass="9945">FDAIVSPTSPTTAFKVGEKKDDVMSMYLSDIYTVPISVAGVPAISLPCGMIDGLPVGLQIISDYFKEDVLFNLAYNYEQSVDFHKMRADF</sequence>